<gene>
    <name evidence="4" type="ORF">ACFSJH_18555</name>
</gene>
<evidence type="ECO:0000256" key="2">
    <source>
        <dbReference type="ARBA" id="ARBA00023008"/>
    </source>
</evidence>
<keyword evidence="2" id="KW-0186">Copper</keyword>
<dbReference type="RefSeq" id="WP_377774981.1">
    <property type="nucleotide sequence ID" value="NZ_JBHUHO010000046.1"/>
</dbReference>
<dbReference type="PANTHER" id="PTHR12151:SF25">
    <property type="entry name" value="LINALOOL DEHYDRATASE_ISOMERASE DOMAIN-CONTAINING PROTEIN"/>
    <property type="match status" value="1"/>
</dbReference>
<name>A0ABW4YPX7_9BACL</name>
<evidence type="ECO:0000259" key="3">
    <source>
        <dbReference type="PROSITE" id="PS51352"/>
    </source>
</evidence>
<keyword evidence="5" id="KW-1185">Reference proteome</keyword>
<comment type="caution">
    <text evidence="4">The sequence shown here is derived from an EMBL/GenBank/DDBJ whole genome shotgun (WGS) entry which is preliminary data.</text>
</comment>
<accession>A0ABW4YPX7</accession>
<organism evidence="4 5">
    <name type="scientific">Paenibacillus yanchengensis</name>
    <dbReference type="NCBI Taxonomy" id="2035833"/>
    <lineage>
        <taxon>Bacteria</taxon>
        <taxon>Bacillati</taxon>
        <taxon>Bacillota</taxon>
        <taxon>Bacilli</taxon>
        <taxon>Bacillales</taxon>
        <taxon>Paenibacillaceae</taxon>
        <taxon>Paenibacillus</taxon>
    </lineage>
</organism>
<evidence type="ECO:0000313" key="5">
    <source>
        <dbReference type="Proteomes" id="UP001597362"/>
    </source>
</evidence>
<dbReference type="SUPFAM" id="SSF52833">
    <property type="entry name" value="Thioredoxin-like"/>
    <property type="match status" value="1"/>
</dbReference>
<dbReference type="PROSITE" id="PS51352">
    <property type="entry name" value="THIOREDOXIN_2"/>
    <property type="match status" value="1"/>
</dbReference>
<comment type="similarity">
    <text evidence="1">Belongs to the SCO1/2 family.</text>
</comment>
<protein>
    <submittedName>
        <fullName evidence="4">SCO family protein</fullName>
    </submittedName>
</protein>
<dbReference type="Pfam" id="PF02630">
    <property type="entry name" value="SCO1-SenC"/>
    <property type="match status" value="1"/>
</dbReference>
<dbReference type="PANTHER" id="PTHR12151">
    <property type="entry name" value="ELECTRON TRANSPORT PROTIN SCO1/SENC FAMILY MEMBER"/>
    <property type="match status" value="1"/>
</dbReference>
<dbReference type="InterPro" id="IPR013766">
    <property type="entry name" value="Thioredoxin_domain"/>
</dbReference>
<dbReference type="CDD" id="cd02968">
    <property type="entry name" value="SCO"/>
    <property type="match status" value="1"/>
</dbReference>
<proteinExistence type="inferred from homology"/>
<dbReference type="EMBL" id="JBHUHO010000046">
    <property type="protein sequence ID" value="MFD2117735.1"/>
    <property type="molecule type" value="Genomic_DNA"/>
</dbReference>
<reference evidence="5" key="1">
    <citation type="journal article" date="2019" name="Int. J. Syst. Evol. Microbiol.">
        <title>The Global Catalogue of Microorganisms (GCM) 10K type strain sequencing project: providing services to taxonomists for standard genome sequencing and annotation.</title>
        <authorList>
            <consortium name="The Broad Institute Genomics Platform"/>
            <consortium name="The Broad Institute Genome Sequencing Center for Infectious Disease"/>
            <person name="Wu L."/>
            <person name="Ma J."/>
        </authorList>
    </citation>
    <scope>NUCLEOTIDE SEQUENCE [LARGE SCALE GENOMIC DNA]</scope>
    <source>
        <strain evidence="5">GH52</strain>
    </source>
</reference>
<dbReference type="InterPro" id="IPR003782">
    <property type="entry name" value="SCO1/SenC"/>
</dbReference>
<feature type="domain" description="Thioredoxin" evidence="3">
    <location>
        <begin position="36"/>
        <end position="202"/>
    </location>
</feature>
<evidence type="ECO:0000256" key="1">
    <source>
        <dbReference type="ARBA" id="ARBA00010996"/>
    </source>
</evidence>
<dbReference type="InterPro" id="IPR036249">
    <property type="entry name" value="Thioredoxin-like_sf"/>
</dbReference>
<dbReference type="Gene3D" id="3.40.30.10">
    <property type="entry name" value="Glutaredoxin"/>
    <property type="match status" value="1"/>
</dbReference>
<evidence type="ECO:0000313" key="4">
    <source>
        <dbReference type="EMBL" id="MFD2117735.1"/>
    </source>
</evidence>
<sequence>MGFIRKHSFKIAVLVLLLAVGAYLFYSLVWSKGQPLPIEMDAPEFTIQDIDGKEVSLADTAGKVKLVYFYFANCPDVCPPTTFLLSQLQDLLREDKSLVEKAELISITFDPVRDTPEEIRNFATRNHAQFDGWHFLRGEEEATRKLAESYKIVVTKNKETGEFGHYNRIILVDKDNQIRKWFNGSDEMLSAEDMFKEMKRLF</sequence>
<dbReference type="Proteomes" id="UP001597362">
    <property type="component" value="Unassembled WGS sequence"/>
</dbReference>